<reference evidence="2 3" key="1">
    <citation type="submission" date="2017-09" db="EMBL/GenBank/DDBJ databases">
        <authorList>
            <consortium name="International Durum Wheat Genome Sequencing Consortium (IDWGSC)"/>
            <person name="Milanesi L."/>
        </authorList>
    </citation>
    <scope>NUCLEOTIDE SEQUENCE [LARGE SCALE GENOMIC DNA]</scope>
    <source>
        <strain evidence="3">cv. Svevo</strain>
    </source>
</reference>
<feature type="compositionally biased region" description="Acidic residues" evidence="1">
    <location>
        <begin position="13"/>
        <end position="23"/>
    </location>
</feature>
<feature type="region of interest" description="Disordered" evidence="1">
    <location>
        <begin position="1"/>
        <end position="23"/>
    </location>
</feature>
<dbReference type="EMBL" id="LT934121">
    <property type="protein sequence ID" value="VAI47230.1"/>
    <property type="molecule type" value="Genomic_DNA"/>
</dbReference>
<proteinExistence type="predicted"/>
<accession>A0A9R0Y2W3</accession>
<evidence type="ECO:0000313" key="3">
    <source>
        <dbReference type="Proteomes" id="UP000324705"/>
    </source>
</evidence>
<dbReference type="Proteomes" id="UP000324705">
    <property type="component" value="Chromosome 6A"/>
</dbReference>
<evidence type="ECO:0000256" key="1">
    <source>
        <dbReference type="SAM" id="MobiDB-lite"/>
    </source>
</evidence>
<dbReference type="Gramene" id="TRITD6Av1G147170.1">
    <property type="protein sequence ID" value="TRITD6Av1G147170.1"/>
    <property type="gene ID" value="TRITD6Av1G147170"/>
</dbReference>
<dbReference type="AlphaFoldDB" id="A0A9R0Y2W3"/>
<protein>
    <submittedName>
        <fullName evidence="2">Uncharacterized protein</fullName>
    </submittedName>
</protein>
<organism evidence="2 3">
    <name type="scientific">Triticum turgidum subsp. durum</name>
    <name type="common">Durum wheat</name>
    <name type="synonym">Triticum durum</name>
    <dbReference type="NCBI Taxonomy" id="4567"/>
    <lineage>
        <taxon>Eukaryota</taxon>
        <taxon>Viridiplantae</taxon>
        <taxon>Streptophyta</taxon>
        <taxon>Embryophyta</taxon>
        <taxon>Tracheophyta</taxon>
        <taxon>Spermatophyta</taxon>
        <taxon>Magnoliopsida</taxon>
        <taxon>Liliopsida</taxon>
        <taxon>Poales</taxon>
        <taxon>Poaceae</taxon>
        <taxon>BOP clade</taxon>
        <taxon>Pooideae</taxon>
        <taxon>Triticodae</taxon>
        <taxon>Triticeae</taxon>
        <taxon>Triticinae</taxon>
        <taxon>Triticum</taxon>
    </lineage>
</organism>
<feature type="region of interest" description="Disordered" evidence="1">
    <location>
        <begin position="60"/>
        <end position="85"/>
    </location>
</feature>
<sequence>MDRPEMKGRDDFLEGEDQEEEKEMELAKVNLEEAGVFQDQVFDNKNVQKHVEEVDDEDLMEGMEATDPGAAGQLTGPSVAPRQEQ</sequence>
<evidence type="ECO:0000313" key="2">
    <source>
        <dbReference type="EMBL" id="VAI47230.1"/>
    </source>
</evidence>
<gene>
    <name evidence="2" type="ORF">TRITD_6Av1G147170</name>
</gene>
<feature type="compositionally biased region" description="Basic and acidic residues" evidence="1">
    <location>
        <begin position="1"/>
        <end position="12"/>
    </location>
</feature>
<keyword evidence="3" id="KW-1185">Reference proteome</keyword>
<name>A0A9R0Y2W3_TRITD</name>